<evidence type="ECO:0000313" key="1">
    <source>
        <dbReference type="EMBL" id="MBF5053299.1"/>
    </source>
</evidence>
<accession>A0ABS0AGT6</accession>
<dbReference type="RefSeq" id="WP_194856062.1">
    <property type="nucleotide sequence ID" value="NZ_ARXR01000014.1"/>
</dbReference>
<keyword evidence="2" id="KW-1185">Reference proteome</keyword>
<gene>
    <name evidence="1" type="ORF">ISO4_01901</name>
</gene>
<dbReference type="EMBL" id="ARXR01000014">
    <property type="protein sequence ID" value="MBF5053299.1"/>
    <property type="molecule type" value="Genomic_DNA"/>
</dbReference>
<reference evidence="1 2" key="1">
    <citation type="submission" date="2012-09" db="EMBL/GenBank/DDBJ databases">
        <title>Genome Sequence of alkane-degrading Bacterium Alcanivorax venustensis ISO4.</title>
        <authorList>
            <person name="Lai Q."/>
            <person name="Shao Z."/>
        </authorList>
    </citation>
    <scope>NUCLEOTIDE SEQUENCE [LARGE SCALE GENOMIC DNA]</scope>
    <source>
        <strain evidence="1 2">ISO4</strain>
    </source>
</reference>
<dbReference type="Proteomes" id="UP000644441">
    <property type="component" value="Unassembled WGS sequence"/>
</dbReference>
<evidence type="ECO:0000313" key="2">
    <source>
        <dbReference type="Proteomes" id="UP000644441"/>
    </source>
</evidence>
<name>A0ABS0AGT6_9GAMM</name>
<protein>
    <submittedName>
        <fullName evidence="1">HicB family protein</fullName>
    </submittedName>
</protein>
<proteinExistence type="predicted"/>
<organism evidence="1 2">
    <name type="scientific">Alloalcanivorax venustensis ISO4</name>
    <dbReference type="NCBI Taxonomy" id="1177184"/>
    <lineage>
        <taxon>Bacteria</taxon>
        <taxon>Pseudomonadati</taxon>
        <taxon>Pseudomonadota</taxon>
        <taxon>Gammaproteobacteria</taxon>
        <taxon>Oceanospirillales</taxon>
        <taxon>Alcanivoracaceae</taxon>
        <taxon>Alloalcanivorax</taxon>
    </lineage>
</organism>
<comment type="caution">
    <text evidence="1">The sequence shown here is derived from an EMBL/GenBank/DDBJ whole genome shotgun (WGS) entry which is preliminary data.</text>
</comment>
<sequence>MTILLQHRGYYGYVEVSQKNNCLHGALLNIEVPVHYQADTAIGLIRAFQDAVDNYLDYPYPTPSRDEEFGVRSCLLPFG</sequence>